<dbReference type="GO" id="GO:0016705">
    <property type="term" value="F:oxidoreductase activity, acting on paired donors, with incorporation or reduction of molecular oxygen"/>
    <property type="evidence" value="ECO:0007669"/>
    <property type="project" value="InterPro"/>
</dbReference>
<dbReference type="InterPro" id="IPR002401">
    <property type="entry name" value="Cyt_P450_E_grp-I"/>
</dbReference>
<keyword evidence="7 14" id="KW-1133">Transmembrane helix</keyword>
<dbReference type="EMBL" id="DS995902">
    <property type="protein sequence ID" value="EEA23628.1"/>
    <property type="molecule type" value="Genomic_DNA"/>
</dbReference>
<dbReference type="AlphaFoldDB" id="B6QKD4"/>
<dbReference type="FunFam" id="1.10.630.10:FF:000069">
    <property type="entry name" value="Cytochrome P450, putative (Eurofung)"/>
    <property type="match status" value="1"/>
</dbReference>
<dbReference type="SUPFAM" id="SSF48264">
    <property type="entry name" value="Cytochrome P450"/>
    <property type="match status" value="1"/>
</dbReference>
<evidence type="ECO:0000256" key="2">
    <source>
        <dbReference type="ARBA" id="ARBA00004167"/>
    </source>
</evidence>
<dbReference type="GO" id="GO:0016020">
    <property type="term" value="C:membrane"/>
    <property type="evidence" value="ECO:0007669"/>
    <property type="project" value="UniProtKB-SubCell"/>
</dbReference>
<dbReference type="Pfam" id="PF00067">
    <property type="entry name" value="p450"/>
    <property type="match status" value="1"/>
</dbReference>
<evidence type="ECO:0000256" key="9">
    <source>
        <dbReference type="ARBA" id="ARBA00023004"/>
    </source>
</evidence>
<feature type="binding site" description="axial binding residue" evidence="12">
    <location>
        <position position="570"/>
    </location>
    <ligand>
        <name>heme</name>
        <dbReference type="ChEBI" id="CHEBI:30413"/>
    </ligand>
    <ligandPart>
        <name>Fe</name>
        <dbReference type="ChEBI" id="CHEBI:18248"/>
    </ligandPart>
</feature>
<organism evidence="15 16">
    <name type="scientific">Talaromyces marneffei (strain ATCC 18224 / CBS 334.59 / QM 7333)</name>
    <name type="common">Penicillium marneffei</name>
    <dbReference type="NCBI Taxonomy" id="441960"/>
    <lineage>
        <taxon>Eukaryota</taxon>
        <taxon>Fungi</taxon>
        <taxon>Dikarya</taxon>
        <taxon>Ascomycota</taxon>
        <taxon>Pezizomycotina</taxon>
        <taxon>Eurotiomycetes</taxon>
        <taxon>Eurotiomycetidae</taxon>
        <taxon>Eurotiales</taxon>
        <taxon>Trichocomaceae</taxon>
        <taxon>Talaromyces</taxon>
        <taxon>Talaromyces sect. Talaromyces</taxon>
    </lineage>
</organism>
<evidence type="ECO:0000313" key="15">
    <source>
        <dbReference type="EMBL" id="EEA23628.1"/>
    </source>
</evidence>
<dbReference type="VEuPathDB" id="FungiDB:PMAA_102120"/>
<dbReference type="PhylomeDB" id="B6QKD4"/>
<evidence type="ECO:0000256" key="1">
    <source>
        <dbReference type="ARBA" id="ARBA00001971"/>
    </source>
</evidence>
<evidence type="ECO:0000256" key="11">
    <source>
        <dbReference type="ARBA" id="ARBA00023136"/>
    </source>
</evidence>
<dbReference type="GO" id="GO:0005506">
    <property type="term" value="F:iron ion binding"/>
    <property type="evidence" value="ECO:0007669"/>
    <property type="project" value="InterPro"/>
</dbReference>
<evidence type="ECO:0000256" key="14">
    <source>
        <dbReference type="SAM" id="Phobius"/>
    </source>
</evidence>
<evidence type="ECO:0000256" key="12">
    <source>
        <dbReference type="PIRSR" id="PIRSR602401-1"/>
    </source>
</evidence>
<dbReference type="PRINTS" id="PR00385">
    <property type="entry name" value="P450"/>
</dbReference>
<evidence type="ECO:0000256" key="8">
    <source>
        <dbReference type="ARBA" id="ARBA00023002"/>
    </source>
</evidence>
<keyword evidence="4 12" id="KW-0349">Heme</keyword>
<dbReference type="InterPro" id="IPR050121">
    <property type="entry name" value="Cytochrome_P450_monoxygenase"/>
</dbReference>
<keyword evidence="6 12" id="KW-0479">Metal-binding</keyword>
<evidence type="ECO:0000256" key="13">
    <source>
        <dbReference type="RuleBase" id="RU000461"/>
    </source>
</evidence>
<dbReference type="PANTHER" id="PTHR24305:SF157">
    <property type="entry name" value="N-ACETYLTRYPTOPHAN 6-HYDROXYLASE IVOC-RELATED"/>
    <property type="match status" value="1"/>
</dbReference>
<comment type="cofactor">
    <cofactor evidence="1 12">
        <name>heme</name>
        <dbReference type="ChEBI" id="CHEBI:30413"/>
    </cofactor>
</comment>
<dbReference type="CDD" id="cd11062">
    <property type="entry name" value="CYP58-like"/>
    <property type="match status" value="1"/>
</dbReference>
<protein>
    <submittedName>
        <fullName evidence="15">Benzoate 4-monooxygenase cytochrome P450, putative</fullName>
    </submittedName>
</protein>
<keyword evidence="8 13" id="KW-0560">Oxidoreductase</keyword>
<dbReference type="InterPro" id="IPR036396">
    <property type="entry name" value="Cyt_P450_sf"/>
</dbReference>
<name>B6QKD4_TALMQ</name>
<dbReference type="PRINTS" id="PR00463">
    <property type="entry name" value="EP450I"/>
</dbReference>
<accession>B6QKD4</accession>
<dbReference type="HOGENOM" id="CLU_001570_14_4_1"/>
<keyword evidence="11 14" id="KW-0472">Membrane</keyword>
<keyword evidence="9 12" id="KW-0408">Iron</keyword>
<comment type="similarity">
    <text evidence="3 13">Belongs to the cytochrome P450 family.</text>
</comment>
<feature type="transmembrane region" description="Helical" evidence="14">
    <location>
        <begin position="127"/>
        <end position="152"/>
    </location>
</feature>
<keyword evidence="16" id="KW-1185">Reference proteome</keyword>
<dbReference type="InterPro" id="IPR001128">
    <property type="entry name" value="Cyt_P450"/>
</dbReference>
<evidence type="ECO:0000256" key="4">
    <source>
        <dbReference type="ARBA" id="ARBA00022617"/>
    </source>
</evidence>
<evidence type="ECO:0000256" key="5">
    <source>
        <dbReference type="ARBA" id="ARBA00022692"/>
    </source>
</evidence>
<reference evidence="16" key="1">
    <citation type="journal article" date="2015" name="Genome Announc.">
        <title>Genome sequence of the AIDS-associated pathogen Penicillium marneffei (ATCC18224) and its near taxonomic relative Talaromyces stipitatus (ATCC10500).</title>
        <authorList>
            <person name="Nierman W.C."/>
            <person name="Fedorova-Abrams N.D."/>
            <person name="Andrianopoulos A."/>
        </authorList>
    </citation>
    <scope>NUCLEOTIDE SEQUENCE [LARGE SCALE GENOMIC DNA]</scope>
    <source>
        <strain evidence="16">ATCC 18224 / CBS 334.59 / QM 7333</strain>
    </source>
</reference>
<evidence type="ECO:0000256" key="7">
    <source>
        <dbReference type="ARBA" id="ARBA00022989"/>
    </source>
</evidence>
<evidence type="ECO:0000256" key="6">
    <source>
        <dbReference type="ARBA" id="ARBA00022723"/>
    </source>
</evidence>
<dbReference type="Gene3D" id="1.10.630.10">
    <property type="entry name" value="Cytochrome P450"/>
    <property type="match status" value="1"/>
</dbReference>
<evidence type="ECO:0000256" key="3">
    <source>
        <dbReference type="ARBA" id="ARBA00010617"/>
    </source>
</evidence>
<proteinExistence type="inferred from homology"/>
<dbReference type="PROSITE" id="PS00086">
    <property type="entry name" value="CYTOCHROME_P450"/>
    <property type="match status" value="1"/>
</dbReference>
<evidence type="ECO:0000313" key="16">
    <source>
        <dbReference type="Proteomes" id="UP000001294"/>
    </source>
</evidence>
<dbReference type="Proteomes" id="UP000001294">
    <property type="component" value="Unassembled WGS sequence"/>
</dbReference>
<keyword evidence="5 14" id="KW-0812">Transmembrane</keyword>
<dbReference type="GO" id="GO:0020037">
    <property type="term" value="F:heme binding"/>
    <property type="evidence" value="ECO:0007669"/>
    <property type="project" value="InterPro"/>
</dbReference>
<dbReference type="PANTHER" id="PTHR24305">
    <property type="entry name" value="CYTOCHROME P450"/>
    <property type="match status" value="1"/>
</dbReference>
<dbReference type="STRING" id="441960.B6QKD4"/>
<comment type="subcellular location">
    <subcellularLocation>
        <location evidence="2">Membrane</location>
        <topology evidence="2">Single-pass membrane protein</topology>
    </subcellularLocation>
</comment>
<gene>
    <name evidence="15" type="ORF">PMAA_102120</name>
</gene>
<keyword evidence="10 13" id="KW-0503">Monooxygenase</keyword>
<sequence length="629" mass="70972">MPAVFIAIIGSLVMDKDDLPIIIGSLGRTRAEVEDMLPFHLHLSDLTLRPSRVDTPVTVRLVLYLTRYWSWLTKVKKPTEAGASDGSSGVPGGFPLPTFGSCLLNHVVSISAAKETQKMLDIGKYSMTMLVILWFAAVWLAYVVFGAIYRLFFHPLSRFPGPRVAALTRWYEFYYDVIQPGQFIWKIEGLHQEYGPIVRITPDELHIKDPDFYEVIYAPASKKRDKYANWTIGAGAPASTFATVSHDHHRLRRSGLNPFFSKNVISNNASALISDKIERLCQRFSEACKSGEVVRLDAAYMALTMDIITHYGFGESYNYLAEPDFKLEWKDTVIGGSASGALIRQFPWALTVMKSVPLEIMSKLAPEASLLMRWQKMVRRQVDTIIGNNHLGSKAPGTIFQALLDSDLPPEEKSADRLQDEAQTLVGAGSETTAKTLTIATFYLLQNKSMLEKLHEELSRINLKSPDSAQNVLSEVERLPYMNAIISEALRLMHGVTTRLPRVSHEVIQYKEWTIPPETPVSQCNLFVHMDPTIFPEPTEFRPERWIEAKQHNTRLDRYMVSFGRGSRQCVGINLAYAELFLTLATVLSRFDMKIYETTIDDIRVARDYFVGVPEPGSQGVRVIVNKTL</sequence>
<evidence type="ECO:0000256" key="10">
    <source>
        <dbReference type="ARBA" id="ARBA00023033"/>
    </source>
</evidence>
<dbReference type="GO" id="GO:0004497">
    <property type="term" value="F:monooxygenase activity"/>
    <property type="evidence" value="ECO:0007669"/>
    <property type="project" value="UniProtKB-KW"/>
</dbReference>
<dbReference type="InterPro" id="IPR017972">
    <property type="entry name" value="Cyt_P450_CS"/>
</dbReference>
<dbReference type="OrthoDB" id="3945418at2759"/>